<gene>
    <name evidence="1" type="ORF">LCGC14_0784210</name>
</gene>
<organism evidence="1">
    <name type="scientific">marine sediment metagenome</name>
    <dbReference type="NCBI Taxonomy" id="412755"/>
    <lineage>
        <taxon>unclassified sequences</taxon>
        <taxon>metagenomes</taxon>
        <taxon>ecological metagenomes</taxon>
    </lineage>
</organism>
<accession>A0A0F9PYV6</accession>
<reference evidence="1" key="1">
    <citation type="journal article" date="2015" name="Nature">
        <title>Complex archaea that bridge the gap between prokaryotes and eukaryotes.</title>
        <authorList>
            <person name="Spang A."/>
            <person name="Saw J.H."/>
            <person name="Jorgensen S.L."/>
            <person name="Zaremba-Niedzwiedzka K."/>
            <person name="Martijn J."/>
            <person name="Lind A.E."/>
            <person name="van Eijk R."/>
            <person name="Schleper C."/>
            <person name="Guy L."/>
            <person name="Ettema T.J."/>
        </authorList>
    </citation>
    <scope>NUCLEOTIDE SEQUENCE</scope>
</reference>
<proteinExistence type="predicted"/>
<sequence length="38" mass="4360">MAKKRKLNAWQRHVKKTAKANKGMAFGTILKKAKVTYN</sequence>
<evidence type="ECO:0000313" key="1">
    <source>
        <dbReference type="EMBL" id="KKN35394.1"/>
    </source>
</evidence>
<dbReference type="AlphaFoldDB" id="A0A0F9PYV6"/>
<protein>
    <submittedName>
        <fullName evidence="1">Uncharacterized protein</fullName>
    </submittedName>
</protein>
<name>A0A0F9PYV6_9ZZZZ</name>
<comment type="caution">
    <text evidence="1">The sequence shown here is derived from an EMBL/GenBank/DDBJ whole genome shotgun (WGS) entry which is preliminary data.</text>
</comment>
<dbReference type="EMBL" id="LAZR01002041">
    <property type="protein sequence ID" value="KKN35394.1"/>
    <property type="molecule type" value="Genomic_DNA"/>
</dbReference>